<dbReference type="SUPFAM" id="SSF52540">
    <property type="entry name" value="P-loop containing nucleoside triphosphate hydrolases"/>
    <property type="match status" value="1"/>
</dbReference>
<accession>A0ABU4V7E2</accession>
<dbReference type="Pfam" id="PF06094">
    <property type="entry name" value="GGACT"/>
    <property type="match status" value="1"/>
</dbReference>
<evidence type="ECO:0000259" key="1">
    <source>
        <dbReference type="Pfam" id="PF06094"/>
    </source>
</evidence>
<name>A0ABU4V7E2_9PSEU</name>
<gene>
    <name evidence="2" type="ORF">SK854_36790</name>
</gene>
<dbReference type="EMBL" id="JAXAVU010000014">
    <property type="protein sequence ID" value="MDX8147716.1"/>
    <property type="molecule type" value="Genomic_DNA"/>
</dbReference>
<proteinExistence type="predicted"/>
<organism evidence="2 3">
    <name type="scientific">Lentzea sokolovensis</name>
    <dbReference type="NCBI Taxonomy" id="3095429"/>
    <lineage>
        <taxon>Bacteria</taxon>
        <taxon>Bacillati</taxon>
        <taxon>Actinomycetota</taxon>
        <taxon>Actinomycetes</taxon>
        <taxon>Pseudonocardiales</taxon>
        <taxon>Pseudonocardiaceae</taxon>
        <taxon>Lentzea</taxon>
    </lineage>
</organism>
<sequence>MITPRERVLGRIADHLCGRFPGHPVRVAVDGITASGKTTLARELTAAVVARGRSAAHLTMDGFHNPRAVRHRQGRDSADGYYLDAYDFGAFSQLVLEPLGPGGDLRYRERIIDLRSDTPLDEPPVTAPEDLVLVVDGSFLQRELEWDEVVFVDTPFEVARERGTRRDAELLGGLEQAERAFDQRYHAACRRYLEEVRPADRASVVVGNSDVASPALRRIGGPADAVVNLFSYGTLQTPSVQIEHFGRTLVGKEDVLPGYRQDWVTITDPAVIEVSGTDRHPIVRHTGDPADTTAGTMLEVTAAELAAADIYEVDDYRRALVRLDSGADAWVYLASNNLKTPPPFSRSPS</sequence>
<dbReference type="Proteomes" id="UP001285352">
    <property type="component" value="Unassembled WGS sequence"/>
</dbReference>
<feature type="domain" description="Gamma-glutamylcyclotransferase AIG2-like" evidence="1">
    <location>
        <begin position="229"/>
        <end position="336"/>
    </location>
</feature>
<dbReference type="InterPro" id="IPR013024">
    <property type="entry name" value="GGCT-like"/>
</dbReference>
<evidence type="ECO:0000313" key="3">
    <source>
        <dbReference type="Proteomes" id="UP001285352"/>
    </source>
</evidence>
<dbReference type="InterPro" id="IPR036568">
    <property type="entry name" value="GGCT-like_sf"/>
</dbReference>
<dbReference type="InterPro" id="IPR009288">
    <property type="entry name" value="AIG2-like_dom"/>
</dbReference>
<reference evidence="2 3" key="1">
    <citation type="submission" date="2023-11" db="EMBL/GenBank/DDBJ databases">
        <title>Lentzea sokolovensis, sp. nov., Lentzea kristufkii, sp. nov., and Lentzea miocenensis, sp. nov., rare actinobacteria from Sokolov Coal Basin, Miocene lacustrine sediment, Czech Republic.</title>
        <authorList>
            <person name="Lara A."/>
            <person name="Kotroba L."/>
            <person name="Nouioui I."/>
            <person name="Neumann-Schaal M."/>
            <person name="Mast Y."/>
            <person name="Chronakova A."/>
        </authorList>
    </citation>
    <scope>NUCLEOTIDE SEQUENCE [LARGE SCALE GENOMIC DNA]</scope>
    <source>
        <strain evidence="2 3">BCCO 10_0061</strain>
    </source>
</reference>
<dbReference type="Gene3D" id="3.40.50.300">
    <property type="entry name" value="P-loop containing nucleotide triphosphate hydrolases"/>
    <property type="match status" value="1"/>
</dbReference>
<dbReference type="CDD" id="cd06661">
    <property type="entry name" value="GGCT_like"/>
    <property type="match status" value="1"/>
</dbReference>
<evidence type="ECO:0000313" key="2">
    <source>
        <dbReference type="EMBL" id="MDX8147716.1"/>
    </source>
</evidence>
<dbReference type="Gene3D" id="3.10.490.10">
    <property type="entry name" value="Gamma-glutamyl cyclotransferase-like"/>
    <property type="match status" value="1"/>
</dbReference>
<keyword evidence="3" id="KW-1185">Reference proteome</keyword>
<dbReference type="SUPFAM" id="SSF110857">
    <property type="entry name" value="Gamma-glutamyl cyclotransferase-like"/>
    <property type="match status" value="1"/>
</dbReference>
<comment type="caution">
    <text evidence="2">The sequence shown here is derived from an EMBL/GenBank/DDBJ whole genome shotgun (WGS) entry which is preliminary data.</text>
</comment>
<dbReference type="RefSeq" id="WP_319979759.1">
    <property type="nucleotide sequence ID" value="NZ_JAXAVU010000014.1"/>
</dbReference>
<dbReference type="InterPro" id="IPR027417">
    <property type="entry name" value="P-loop_NTPase"/>
</dbReference>
<protein>
    <submittedName>
        <fullName evidence="2">Gamma-glutamylcyclotransferase</fullName>
    </submittedName>
</protein>